<evidence type="ECO:0000313" key="4">
    <source>
        <dbReference type="Proteomes" id="UP000636960"/>
    </source>
</evidence>
<protein>
    <submittedName>
        <fullName evidence="3">Uncharacterized protein</fullName>
    </submittedName>
</protein>
<keyword evidence="2" id="KW-0812">Transmembrane</keyword>
<keyword evidence="2" id="KW-0472">Membrane</keyword>
<dbReference type="EMBL" id="BOMV01000005">
    <property type="protein sequence ID" value="GIE93129.1"/>
    <property type="molecule type" value="Genomic_DNA"/>
</dbReference>
<feature type="transmembrane region" description="Helical" evidence="2">
    <location>
        <begin position="20"/>
        <end position="50"/>
    </location>
</feature>
<feature type="compositionally biased region" description="Low complexity" evidence="1">
    <location>
        <begin position="169"/>
        <end position="198"/>
    </location>
</feature>
<sequence>MTEHAPGRFWSGIDIPKTIAGVLAAVSAAVIGSFLGVAGTLIGAAVASLIGSVGTEVYHRSIDRGRKKIVGTFLTAPAAVGTPEVAAAAEETPSEQAVSRGKIRWRRVAMVAGAVFVLAMGTLTVAEIVSGRSIADATRGGTGDRSTLSRLFTSSDSSDSDRENPAPATSTDPSGDDPATTGPGGAATTAPTEAPATEPGGGATTEPDTDSPTGSPTGGAADPGTGSDSGPNSGPDPGVADPLGADTRNPDNGTE</sequence>
<organism evidence="3 4">
    <name type="scientific">Paractinoplanes rishiriensis</name>
    <dbReference type="NCBI Taxonomy" id="1050105"/>
    <lineage>
        <taxon>Bacteria</taxon>
        <taxon>Bacillati</taxon>
        <taxon>Actinomycetota</taxon>
        <taxon>Actinomycetes</taxon>
        <taxon>Micromonosporales</taxon>
        <taxon>Micromonosporaceae</taxon>
        <taxon>Paractinoplanes</taxon>
    </lineage>
</organism>
<keyword evidence="4" id="KW-1185">Reference proteome</keyword>
<name>A0A919MSF0_9ACTN</name>
<feature type="region of interest" description="Disordered" evidence="1">
    <location>
        <begin position="136"/>
        <end position="255"/>
    </location>
</feature>
<evidence type="ECO:0000256" key="2">
    <source>
        <dbReference type="SAM" id="Phobius"/>
    </source>
</evidence>
<feature type="compositionally biased region" description="Low complexity" evidence="1">
    <location>
        <begin position="144"/>
        <end position="157"/>
    </location>
</feature>
<comment type="caution">
    <text evidence="3">The sequence shown here is derived from an EMBL/GenBank/DDBJ whole genome shotgun (WGS) entry which is preliminary data.</text>
</comment>
<proteinExistence type="predicted"/>
<evidence type="ECO:0000256" key="1">
    <source>
        <dbReference type="SAM" id="MobiDB-lite"/>
    </source>
</evidence>
<accession>A0A919MSF0</accession>
<keyword evidence="2" id="KW-1133">Transmembrane helix</keyword>
<reference evidence="3" key="1">
    <citation type="submission" date="2021-01" db="EMBL/GenBank/DDBJ databases">
        <title>Whole genome shotgun sequence of Actinoplanes rishiriensis NBRC 108556.</title>
        <authorList>
            <person name="Komaki H."/>
            <person name="Tamura T."/>
        </authorList>
    </citation>
    <scope>NUCLEOTIDE SEQUENCE</scope>
    <source>
        <strain evidence="3">NBRC 108556</strain>
    </source>
</reference>
<gene>
    <name evidence="3" type="ORF">Ari01nite_05940</name>
</gene>
<feature type="transmembrane region" description="Helical" evidence="2">
    <location>
        <begin position="108"/>
        <end position="129"/>
    </location>
</feature>
<dbReference type="Proteomes" id="UP000636960">
    <property type="component" value="Unassembled WGS sequence"/>
</dbReference>
<evidence type="ECO:0000313" key="3">
    <source>
        <dbReference type="EMBL" id="GIE93129.1"/>
    </source>
</evidence>
<dbReference type="AlphaFoldDB" id="A0A919MSF0"/>
<dbReference type="RefSeq" id="WP_203778970.1">
    <property type="nucleotide sequence ID" value="NZ_BOMV01000005.1"/>
</dbReference>